<evidence type="ECO:0000313" key="3">
    <source>
        <dbReference type="Proteomes" id="UP000654123"/>
    </source>
</evidence>
<dbReference type="Proteomes" id="UP000654123">
    <property type="component" value="Unassembled WGS sequence"/>
</dbReference>
<sequence>MRQVRRRGLGRRHRGERGLRLVRVRLLGDARLGCLRRLLRLCRMPRSGLPGLLRLRMFGMTLYGHLGVRRYAEVTQRRRPHHGSLTGPLSHRPLHHRRDALTSRTGLVGAARAVVRPS</sequence>
<reference evidence="2" key="1">
    <citation type="journal article" date="2014" name="Int. J. Syst. Evol. Microbiol.">
        <title>Complete genome sequence of Corynebacterium casei LMG S-19264T (=DSM 44701T), isolated from a smear-ripened cheese.</title>
        <authorList>
            <consortium name="US DOE Joint Genome Institute (JGI-PGF)"/>
            <person name="Walter F."/>
            <person name="Albersmeier A."/>
            <person name="Kalinowski J."/>
            <person name="Ruckert C."/>
        </authorList>
    </citation>
    <scope>NUCLEOTIDE SEQUENCE</scope>
    <source>
        <strain evidence="2">JCM 4335</strain>
    </source>
</reference>
<accession>A0A918EL75</accession>
<keyword evidence="3" id="KW-1185">Reference proteome</keyword>
<name>A0A918EL75_9ACTN</name>
<dbReference type="AlphaFoldDB" id="A0A918EL75"/>
<evidence type="ECO:0000256" key="1">
    <source>
        <dbReference type="SAM" id="MobiDB-lite"/>
    </source>
</evidence>
<protein>
    <submittedName>
        <fullName evidence="2">Uncharacterized protein</fullName>
    </submittedName>
</protein>
<reference evidence="2" key="2">
    <citation type="submission" date="2020-09" db="EMBL/GenBank/DDBJ databases">
        <authorList>
            <person name="Sun Q."/>
            <person name="Ohkuma M."/>
        </authorList>
    </citation>
    <scope>NUCLEOTIDE SEQUENCE</scope>
    <source>
        <strain evidence="2">JCM 4335</strain>
    </source>
</reference>
<evidence type="ECO:0000313" key="2">
    <source>
        <dbReference type="EMBL" id="GGQ11987.1"/>
    </source>
</evidence>
<gene>
    <name evidence="2" type="ORF">GCM10010249_33250</name>
</gene>
<comment type="caution">
    <text evidence="2">The sequence shown here is derived from an EMBL/GenBank/DDBJ whole genome shotgun (WGS) entry which is preliminary data.</text>
</comment>
<feature type="region of interest" description="Disordered" evidence="1">
    <location>
        <begin position="77"/>
        <end position="102"/>
    </location>
</feature>
<dbReference type="EMBL" id="BMSV01000006">
    <property type="protein sequence ID" value="GGQ11987.1"/>
    <property type="molecule type" value="Genomic_DNA"/>
</dbReference>
<organism evidence="2 3">
    <name type="scientific">Streptomyces roseolilacinus</name>
    <dbReference type="NCBI Taxonomy" id="66904"/>
    <lineage>
        <taxon>Bacteria</taxon>
        <taxon>Bacillati</taxon>
        <taxon>Actinomycetota</taxon>
        <taxon>Actinomycetes</taxon>
        <taxon>Kitasatosporales</taxon>
        <taxon>Streptomycetaceae</taxon>
        <taxon>Streptomyces</taxon>
    </lineage>
</organism>
<proteinExistence type="predicted"/>